<dbReference type="Proteomes" id="UP000504629">
    <property type="component" value="Unplaced"/>
</dbReference>
<evidence type="ECO:0000313" key="2">
    <source>
        <dbReference type="RefSeq" id="XP_028038046.1"/>
    </source>
</evidence>
<protein>
    <submittedName>
        <fullName evidence="2">Uncharacterized protein LOC114248832</fullName>
    </submittedName>
</protein>
<gene>
    <name evidence="2" type="primary">LOC114248832</name>
</gene>
<proteinExistence type="predicted"/>
<dbReference type="KEGG" id="bman:114248832"/>
<dbReference type="PANTHER" id="PTHR47027">
    <property type="entry name" value="REVERSE TRANSCRIPTASE DOMAIN-CONTAINING PROTEIN"/>
    <property type="match status" value="1"/>
</dbReference>
<keyword evidence="1" id="KW-1185">Reference proteome</keyword>
<dbReference type="RefSeq" id="XP_028038046.1">
    <property type="nucleotide sequence ID" value="XM_028182245.1"/>
</dbReference>
<dbReference type="OrthoDB" id="10264063at2759"/>
<dbReference type="GeneID" id="114248832"/>
<dbReference type="AlphaFoldDB" id="A0A6J2K6W8"/>
<evidence type="ECO:0000313" key="1">
    <source>
        <dbReference type="Proteomes" id="UP000504629"/>
    </source>
</evidence>
<sequence>MNLDKTKVMFNDHIIPGPVIVESAVLEVVSEYTYLGQIIQLGRANFEKEADRRIQLGWAAYGKLRHILNSAIPQCLKTKVFNACVLPVMTYGAETWTLTALRPYYTITFMTNRLTTDEIYKRRLEKNKLRAFSAICSDENEKENENPKFKVNNTKNATSKVSEQEIHKIEHNPFNLASHVRLFTLRKSEKKSSMPEPFITNDPRTICDIDKTFYKIIEGRPLRQFSDIKVYMRNIRDITLFRANIAYRRDQIIKIDTALRDEYTEYEKIETFFTETKSNFVRFAQECYERGKIVEALANAKSIELDKMVDQLENYSFICVKIRNQLSGLLATFENLDKYRGFLFSLSPMSWQNKFMSHFNENIIDVNYLQENITSAETINGLKVTLLKLQKVSPELFFDEPKQLMTICDDLGKQCLNYMKINVFANNIIVQVMKYRGFYRKIVQDEVFELEEFIEIFQKYVVWMEDKEKENKAIFERILLNEFHELFASYDTAKLFTCVQYVNTRLFETPEDPKDSLSLLTGQLELQYLELTSQLDCLDQEIVKAATNELFAEDIKMMKMAHKAQRELKECDLLSKALYTSFEPPRYKRK</sequence>
<dbReference type="PANTHER" id="PTHR47027:SF20">
    <property type="entry name" value="REVERSE TRANSCRIPTASE-LIKE PROTEIN WITH RNA-DIRECTED DNA POLYMERASE DOMAIN"/>
    <property type="match status" value="1"/>
</dbReference>
<name>A0A6J2K6W8_BOMMA</name>
<organism evidence="1 2">
    <name type="scientific">Bombyx mandarina</name>
    <name type="common">Wild silk moth</name>
    <name type="synonym">Wild silkworm</name>
    <dbReference type="NCBI Taxonomy" id="7092"/>
    <lineage>
        <taxon>Eukaryota</taxon>
        <taxon>Metazoa</taxon>
        <taxon>Ecdysozoa</taxon>
        <taxon>Arthropoda</taxon>
        <taxon>Hexapoda</taxon>
        <taxon>Insecta</taxon>
        <taxon>Pterygota</taxon>
        <taxon>Neoptera</taxon>
        <taxon>Endopterygota</taxon>
        <taxon>Lepidoptera</taxon>
        <taxon>Glossata</taxon>
        <taxon>Ditrysia</taxon>
        <taxon>Bombycoidea</taxon>
        <taxon>Bombycidae</taxon>
        <taxon>Bombycinae</taxon>
        <taxon>Bombyx</taxon>
    </lineage>
</organism>
<reference evidence="2" key="1">
    <citation type="submission" date="2025-08" db="UniProtKB">
        <authorList>
            <consortium name="RefSeq"/>
        </authorList>
    </citation>
    <scope>IDENTIFICATION</scope>
    <source>
        <tissue evidence="2">Silk gland</tissue>
    </source>
</reference>
<accession>A0A6J2K6W8</accession>